<protein>
    <submittedName>
        <fullName evidence="1">Uncharacterized protein</fullName>
    </submittedName>
</protein>
<comment type="caution">
    <text evidence="1">The sequence shown here is derived from an EMBL/GenBank/DDBJ whole genome shotgun (WGS) entry which is preliminary data.</text>
</comment>
<dbReference type="RefSeq" id="XP_064853246.1">
    <property type="nucleotide sequence ID" value="XM_064997174.1"/>
</dbReference>
<accession>A0AAV5QMR6</accession>
<name>A0AAV5QMR6_9ASCO</name>
<reference evidence="1 2" key="1">
    <citation type="journal article" date="2023" name="Elife">
        <title>Identification of key yeast species and microbe-microbe interactions impacting larval growth of Drosophila in the wild.</title>
        <authorList>
            <person name="Mure A."/>
            <person name="Sugiura Y."/>
            <person name="Maeda R."/>
            <person name="Honda K."/>
            <person name="Sakurai N."/>
            <person name="Takahashi Y."/>
            <person name="Watada M."/>
            <person name="Katoh T."/>
            <person name="Gotoh A."/>
            <person name="Gotoh Y."/>
            <person name="Taniguchi I."/>
            <person name="Nakamura K."/>
            <person name="Hayashi T."/>
            <person name="Katayama T."/>
            <person name="Uemura T."/>
            <person name="Hattori Y."/>
        </authorList>
    </citation>
    <scope>NUCLEOTIDE SEQUENCE [LARGE SCALE GENOMIC DNA]</scope>
    <source>
        <strain evidence="1 2">SC-9</strain>
    </source>
</reference>
<sequence>MAHGIAFERCDLPFDYKASPTATAPKLREFFVWLPRTALSNDFVNICVSDRGKRKGFNQ</sequence>
<dbReference type="EMBL" id="BTFZ01000011">
    <property type="protein sequence ID" value="GMM36250.1"/>
    <property type="molecule type" value="Genomic_DNA"/>
</dbReference>
<dbReference type="Proteomes" id="UP001360560">
    <property type="component" value="Unassembled WGS sequence"/>
</dbReference>
<evidence type="ECO:0000313" key="1">
    <source>
        <dbReference type="EMBL" id="GMM36250.1"/>
    </source>
</evidence>
<dbReference type="GeneID" id="90074225"/>
<gene>
    <name evidence="1" type="ORF">DASC09_035750</name>
</gene>
<dbReference type="AlphaFoldDB" id="A0AAV5QMR6"/>
<keyword evidence="2" id="KW-1185">Reference proteome</keyword>
<proteinExistence type="predicted"/>
<evidence type="ECO:0000313" key="2">
    <source>
        <dbReference type="Proteomes" id="UP001360560"/>
    </source>
</evidence>
<organism evidence="1 2">
    <name type="scientific">Saccharomycopsis crataegensis</name>
    <dbReference type="NCBI Taxonomy" id="43959"/>
    <lineage>
        <taxon>Eukaryota</taxon>
        <taxon>Fungi</taxon>
        <taxon>Dikarya</taxon>
        <taxon>Ascomycota</taxon>
        <taxon>Saccharomycotina</taxon>
        <taxon>Saccharomycetes</taxon>
        <taxon>Saccharomycopsidaceae</taxon>
        <taxon>Saccharomycopsis</taxon>
    </lineage>
</organism>